<feature type="region of interest" description="Disordered" evidence="1">
    <location>
        <begin position="1"/>
        <end position="38"/>
    </location>
</feature>
<evidence type="ECO:0000256" key="1">
    <source>
        <dbReference type="SAM" id="MobiDB-lite"/>
    </source>
</evidence>
<feature type="compositionally biased region" description="Basic and acidic residues" evidence="1">
    <location>
        <begin position="121"/>
        <end position="145"/>
    </location>
</feature>
<protein>
    <recommendedName>
        <fullName evidence="2">Calmodulin-binding domain-containing protein</fullName>
    </recommendedName>
</protein>
<organism evidence="3 4">
    <name type="scientific">Lupinus luteus</name>
    <name type="common">European yellow lupine</name>
    <dbReference type="NCBI Taxonomy" id="3873"/>
    <lineage>
        <taxon>Eukaryota</taxon>
        <taxon>Viridiplantae</taxon>
        <taxon>Streptophyta</taxon>
        <taxon>Embryophyta</taxon>
        <taxon>Tracheophyta</taxon>
        <taxon>Spermatophyta</taxon>
        <taxon>Magnoliopsida</taxon>
        <taxon>eudicotyledons</taxon>
        <taxon>Gunneridae</taxon>
        <taxon>Pentapetalae</taxon>
        <taxon>rosids</taxon>
        <taxon>fabids</taxon>
        <taxon>Fabales</taxon>
        <taxon>Fabaceae</taxon>
        <taxon>Papilionoideae</taxon>
        <taxon>50 kb inversion clade</taxon>
        <taxon>genistoids sensu lato</taxon>
        <taxon>core genistoids</taxon>
        <taxon>Genisteae</taxon>
        <taxon>Lupinus</taxon>
    </lineage>
</organism>
<dbReference type="EMBL" id="CAXHTB010000012">
    <property type="protein sequence ID" value="CAL0317176.1"/>
    <property type="molecule type" value="Genomic_DNA"/>
</dbReference>
<feature type="compositionally biased region" description="Polar residues" evidence="1">
    <location>
        <begin position="357"/>
        <end position="402"/>
    </location>
</feature>
<dbReference type="AlphaFoldDB" id="A0AAV1X7I4"/>
<accession>A0AAV1X7I4</accession>
<feature type="compositionally biased region" description="Polar residues" evidence="1">
    <location>
        <begin position="210"/>
        <end position="239"/>
    </location>
</feature>
<evidence type="ECO:0000313" key="3">
    <source>
        <dbReference type="EMBL" id="CAL0317176.1"/>
    </source>
</evidence>
<feature type="region of interest" description="Disordered" evidence="1">
    <location>
        <begin position="107"/>
        <end position="459"/>
    </location>
</feature>
<dbReference type="Pfam" id="PF07839">
    <property type="entry name" value="CaM_binding"/>
    <property type="match status" value="1"/>
</dbReference>
<feature type="compositionally biased region" description="Polar residues" evidence="1">
    <location>
        <begin position="280"/>
        <end position="294"/>
    </location>
</feature>
<sequence>MAEESVESPVISEETKSSSVEVRGYSAGKASSENSNKKVVSRYLKPSTGSCHDICKYGGEQAIRTKERRSIPDRATRKKLYQSSKGGNGEIMISVDSKSAKMSFAKLEKPVDSELQIADTSDSKKQELPRKSPDNKKKTRNEGSVKKKKTSLVNVKPSLLESRTSPSARQETSSTAKEVESSSESASKKVEKPSKSTSKKVKTPSKSSSNKVETPSKSTSNTVETPSKSTSGVETPSKSTSHKVETLSKSISEEVETPSKSTSEEVETPSKSTSEEVETPSKSTSNKVETLSKSTSEEVETLSKSTSEEVETPSKSILEEVETPSKSTWEEVETPSESTSEEVETPSKSNSKKVKTPSESTSKKMVTPLKSTSKKMVTPLKSTSNIKASSKSISRVETSLKSTAKMVKNPSKSSTLKDNGTELSPKSVTSLKPISVPRKITPSNSSEGFGGQRNRDIKMEKGAVPSKAALRKLMKPLSAPLSPKVSLKRVQNINSKKHKSLKVVSQLNSQQNLNARKVDSEESNDEEVEEKTLYVIEMESEKKTLQSDHNASYNDEPSLPQISAPDFASSSNFQPLSQEGQEESEYRSTKHEGDPVSRNNEDYMENEKTLEVVVKGKPKPRKGGIVYSEDKDDQMLKLKFRKGRMIENKVENNSPRRLKFRKSKVYQKAQPKADSQRKTFKRRDEGCADRSGATPGPEHVVLRHQDKKDKKGAQGLFNNVIEETASKLVETRKSKVKALVGAFETVISLQDEKPSSNTAT</sequence>
<evidence type="ECO:0000259" key="2">
    <source>
        <dbReference type="SMART" id="SM01054"/>
    </source>
</evidence>
<feature type="compositionally biased region" description="Basic and acidic residues" evidence="1">
    <location>
        <begin position="65"/>
        <end position="75"/>
    </location>
</feature>
<dbReference type="Proteomes" id="UP001497480">
    <property type="component" value="Unassembled WGS sequence"/>
</dbReference>
<feature type="compositionally biased region" description="Polar residues" evidence="1">
    <location>
        <begin position="161"/>
        <end position="170"/>
    </location>
</feature>
<name>A0AAV1X7I4_LUPLU</name>
<dbReference type="PANTHER" id="PTHR33349">
    <property type="entry name" value="EMB|CAB62594.1"/>
    <property type="match status" value="1"/>
</dbReference>
<feature type="compositionally biased region" description="Basic and acidic residues" evidence="1">
    <location>
        <begin position="700"/>
        <end position="712"/>
    </location>
</feature>
<comment type="caution">
    <text evidence="3">The sequence shown here is derived from an EMBL/GenBank/DDBJ whole genome shotgun (WGS) entry which is preliminary data.</text>
</comment>
<feature type="compositionally biased region" description="Basic and acidic residues" evidence="1">
    <location>
        <begin position="674"/>
        <end position="688"/>
    </location>
</feature>
<feature type="compositionally biased region" description="Polar residues" evidence="1">
    <location>
        <begin position="29"/>
        <end position="38"/>
    </location>
</feature>
<dbReference type="PANTHER" id="PTHR33349:SF1">
    <property type="entry name" value="EMB|CAB62594.1"/>
    <property type="match status" value="1"/>
</dbReference>
<reference evidence="3 4" key="1">
    <citation type="submission" date="2024-03" db="EMBL/GenBank/DDBJ databases">
        <authorList>
            <person name="Martinez-Hernandez J."/>
        </authorList>
    </citation>
    <scope>NUCLEOTIDE SEQUENCE [LARGE SCALE GENOMIC DNA]</scope>
</reference>
<dbReference type="InterPro" id="IPR012417">
    <property type="entry name" value="CaM-bd_dom_pln"/>
</dbReference>
<keyword evidence="4" id="KW-1185">Reference proteome</keyword>
<feature type="region of interest" description="Disordered" evidence="1">
    <location>
        <begin position="65"/>
        <end position="92"/>
    </location>
</feature>
<evidence type="ECO:0000313" key="4">
    <source>
        <dbReference type="Proteomes" id="UP001497480"/>
    </source>
</evidence>
<dbReference type="GO" id="GO:0005516">
    <property type="term" value="F:calmodulin binding"/>
    <property type="evidence" value="ECO:0007669"/>
    <property type="project" value="InterPro"/>
</dbReference>
<proteinExistence type="predicted"/>
<feature type="region of interest" description="Disordered" evidence="1">
    <location>
        <begin position="661"/>
        <end position="717"/>
    </location>
</feature>
<dbReference type="SMART" id="SM01054">
    <property type="entry name" value="CaM_binding"/>
    <property type="match status" value="1"/>
</dbReference>
<feature type="region of interest" description="Disordered" evidence="1">
    <location>
        <begin position="493"/>
        <end position="628"/>
    </location>
</feature>
<feature type="compositionally biased region" description="Polar residues" evidence="1">
    <location>
        <begin position="503"/>
        <end position="514"/>
    </location>
</feature>
<gene>
    <name evidence="3" type="ORF">LLUT_LOCUS18236</name>
</gene>
<feature type="compositionally biased region" description="Polar residues" evidence="1">
    <location>
        <begin position="568"/>
        <end position="579"/>
    </location>
</feature>
<feature type="compositionally biased region" description="Polar residues" evidence="1">
    <location>
        <begin position="410"/>
        <end position="432"/>
    </location>
</feature>
<feature type="compositionally biased region" description="Basic and acidic residues" evidence="1">
    <location>
        <begin position="584"/>
        <end position="610"/>
    </location>
</feature>
<feature type="domain" description="Calmodulin-binding" evidence="2">
    <location>
        <begin position="634"/>
        <end position="748"/>
    </location>
</feature>
<feature type="compositionally biased region" description="Acidic residues" evidence="1">
    <location>
        <begin position="330"/>
        <end position="344"/>
    </location>
</feature>